<protein>
    <recommendedName>
        <fullName evidence="1">Methyltransferase type 11 domain-containing protein</fullName>
    </recommendedName>
</protein>
<keyword evidence="3" id="KW-1185">Reference proteome</keyword>
<dbReference type="Proteomes" id="UP000238164">
    <property type="component" value="Chromosome 1"/>
</dbReference>
<accession>A0A2N9JKE6</accession>
<dbReference type="KEGG" id="mgg:MPLG2_3485"/>
<dbReference type="InterPro" id="IPR013216">
    <property type="entry name" value="Methyltransf_11"/>
</dbReference>
<dbReference type="SUPFAM" id="SSF53335">
    <property type="entry name" value="S-adenosyl-L-methionine-dependent methyltransferases"/>
    <property type="match status" value="1"/>
</dbReference>
<dbReference type="Pfam" id="PF08241">
    <property type="entry name" value="Methyltransf_11"/>
    <property type="match status" value="1"/>
</dbReference>
<feature type="domain" description="Methyltransferase type 11" evidence="1">
    <location>
        <begin position="33"/>
        <end position="108"/>
    </location>
</feature>
<evidence type="ECO:0000313" key="2">
    <source>
        <dbReference type="EMBL" id="SPD88515.1"/>
    </source>
</evidence>
<gene>
    <name evidence="2" type="ORF">MPLG2_3485</name>
</gene>
<proteinExistence type="predicted"/>
<dbReference type="AlphaFoldDB" id="A0A2N9JKE6"/>
<dbReference type="RefSeq" id="WP_105187005.1">
    <property type="nucleotide sequence ID" value="NZ_BAAAGO010000001.1"/>
</dbReference>
<sequence length="246" mass="26632">MTTSSLPNALDWLVEGSNGPTLVIGRSASPFAAGLAGQPLTLVDRDRAGVSAMLRRAPSAIPLVAAAEALPLAPCTFERVLLAQSFHQLAPGLALSEFARVLRPGGRLGISYTVRDDSVPWVKRLVALVRQVDAQAMSGDYGTDSLQALDDSAYFPTVETRAFRRWVPIDRDGLLSMVERTPVAQQLDDATRDALLADVAALYENAARPPEPLLLPYRVLCWRARVDHTELTAPLDLPDDGLQIQL</sequence>
<evidence type="ECO:0000259" key="1">
    <source>
        <dbReference type="Pfam" id="PF08241"/>
    </source>
</evidence>
<dbReference type="GO" id="GO:0008757">
    <property type="term" value="F:S-adenosylmethionine-dependent methyltransferase activity"/>
    <property type="evidence" value="ECO:0007669"/>
    <property type="project" value="InterPro"/>
</dbReference>
<dbReference type="OrthoDB" id="9797252at2"/>
<dbReference type="Gene3D" id="3.40.50.150">
    <property type="entry name" value="Vaccinia Virus protein VP39"/>
    <property type="match status" value="1"/>
</dbReference>
<dbReference type="EMBL" id="LT985188">
    <property type="protein sequence ID" value="SPD88515.1"/>
    <property type="molecule type" value="Genomic_DNA"/>
</dbReference>
<dbReference type="InterPro" id="IPR029063">
    <property type="entry name" value="SAM-dependent_MTases_sf"/>
</dbReference>
<evidence type="ECO:0000313" key="3">
    <source>
        <dbReference type="Proteomes" id="UP000238164"/>
    </source>
</evidence>
<reference evidence="2 3" key="1">
    <citation type="submission" date="2018-02" db="EMBL/GenBank/DDBJ databases">
        <authorList>
            <person name="Cohen D.B."/>
            <person name="Kent A.D."/>
        </authorList>
    </citation>
    <scope>NUCLEOTIDE SEQUENCE [LARGE SCALE GENOMIC DNA]</scope>
    <source>
        <strain evidence="2">1</strain>
    </source>
</reference>
<name>A0A2N9JKE6_9ACTN</name>
<organism evidence="2 3">
    <name type="scientific">Micropruina glycogenica</name>
    <dbReference type="NCBI Taxonomy" id="75385"/>
    <lineage>
        <taxon>Bacteria</taxon>
        <taxon>Bacillati</taxon>
        <taxon>Actinomycetota</taxon>
        <taxon>Actinomycetes</taxon>
        <taxon>Propionibacteriales</taxon>
        <taxon>Nocardioidaceae</taxon>
        <taxon>Micropruina</taxon>
    </lineage>
</organism>